<protein>
    <submittedName>
        <fullName evidence="7 8">Enoyl-CoA hydratase</fullName>
        <ecNumber evidence="7">4.2.1.17</ecNumber>
    </submittedName>
</protein>
<dbReference type="RefSeq" id="WP_006934075.1">
    <property type="nucleotide sequence ID" value="NZ_BAAAYP010000055.1"/>
</dbReference>
<evidence type="ECO:0000256" key="1">
    <source>
        <dbReference type="ARBA" id="ARBA00002994"/>
    </source>
</evidence>
<reference evidence="7" key="2">
    <citation type="submission" date="2019-10" db="EMBL/GenBank/DDBJ databases">
        <title>Draft genome sequence of Rhodococcus aetherivorans JCM 14343.</title>
        <authorList>
            <person name="Inoue D."/>
            <person name="Nakazawa M."/>
            <person name="Yamamoto N."/>
            <person name="Sei K."/>
            <person name="Ike M."/>
        </authorList>
    </citation>
    <scope>NUCLEOTIDE SEQUENCE</scope>
    <source>
        <strain evidence="7">JCM 14343</strain>
    </source>
</reference>
<evidence type="ECO:0000256" key="3">
    <source>
        <dbReference type="ARBA" id="ARBA00022832"/>
    </source>
</evidence>
<reference evidence="7 9" key="1">
    <citation type="journal article" date="2018" name="Biodegradation">
        <title>1,4-Dioxane degradation characteristics of Rhodococcus aetherivorans JCM 14343.</title>
        <authorList>
            <person name="Inoue D."/>
            <person name="Tsunoda T."/>
            <person name="Yamamoto N."/>
            <person name="Ike M."/>
            <person name="Sei K."/>
        </authorList>
    </citation>
    <scope>NUCLEOTIDE SEQUENCE [LARGE SCALE GENOMIC DNA]</scope>
    <source>
        <strain evidence="7 9">JCM 14343</strain>
    </source>
</reference>
<dbReference type="InterPro" id="IPR001753">
    <property type="entry name" value="Enoyl-CoA_hydra/iso"/>
</dbReference>
<keyword evidence="3" id="KW-0276">Fatty acid metabolism</keyword>
<keyword evidence="7" id="KW-0456">Lyase</keyword>
<evidence type="ECO:0000313" key="10">
    <source>
        <dbReference type="Proteomes" id="UP001163947"/>
    </source>
</evidence>
<dbReference type="InterPro" id="IPR018376">
    <property type="entry name" value="Enoyl-CoA_hyd/isom_CS"/>
</dbReference>
<evidence type="ECO:0000313" key="8">
    <source>
        <dbReference type="EMBL" id="UYF94860.1"/>
    </source>
</evidence>
<dbReference type="EMBL" id="BLAH01000007">
    <property type="protein sequence ID" value="GES35109.1"/>
    <property type="molecule type" value="Genomic_DNA"/>
</dbReference>
<dbReference type="EMBL" id="CP106982">
    <property type="protein sequence ID" value="UYF94860.1"/>
    <property type="molecule type" value="Genomic_DNA"/>
</dbReference>
<dbReference type="EC" id="4.2.1.17" evidence="7"/>
<dbReference type="Proteomes" id="UP000325466">
    <property type="component" value="Unassembled WGS sequence"/>
</dbReference>
<name>A0A059MIG1_9NOCA</name>
<organism evidence="8 10">
    <name type="scientific">Rhodococcus aetherivorans</name>
    <dbReference type="NCBI Taxonomy" id="191292"/>
    <lineage>
        <taxon>Bacteria</taxon>
        <taxon>Bacillati</taxon>
        <taxon>Actinomycetota</taxon>
        <taxon>Actinomycetes</taxon>
        <taxon>Mycobacteriales</taxon>
        <taxon>Nocardiaceae</taxon>
        <taxon>Rhodococcus</taxon>
    </lineage>
</organism>
<dbReference type="CDD" id="cd06558">
    <property type="entry name" value="crotonase-like"/>
    <property type="match status" value="1"/>
</dbReference>
<dbReference type="PANTHER" id="PTHR43113">
    <property type="entry name" value="NUCLEOSIDE-DIPHOSPHATE-SUGAR EPIMERASE"/>
    <property type="match status" value="1"/>
</dbReference>
<dbReference type="Proteomes" id="UP001163947">
    <property type="component" value="Chromosome"/>
</dbReference>
<dbReference type="Gene3D" id="3.90.226.10">
    <property type="entry name" value="2-enoyl-CoA Hydratase, Chain A, domain 1"/>
    <property type="match status" value="1"/>
</dbReference>
<evidence type="ECO:0000256" key="5">
    <source>
        <dbReference type="ARBA" id="ARBA00023717"/>
    </source>
</evidence>
<dbReference type="GO" id="GO:0009234">
    <property type="term" value="P:menaquinone biosynthetic process"/>
    <property type="evidence" value="ECO:0007669"/>
    <property type="project" value="TreeGrafter"/>
</dbReference>
<dbReference type="GeneID" id="83619454"/>
<gene>
    <name evidence="8" type="ORF">OCS65_03515</name>
    <name evidence="7" type="ORF">RAJCM14343_0353</name>
</gene>
<dbReference type="PROSITE" id="PS00166">
    <property type="entry name" value="ENOYL_COA_HYDRATASE"/>
    <property type="match status" value="1"/>
</dbReference>
<dbReference type="PANTHER" id="PTHR43113:SF1">
    <property type="entry name" value="1,4-DIHYDROXY-2-NAPHTHOYL-COA SYNTHASE, PEROXISOMAL"/>
    <property type="match status" value="1"/>
</dbReference>
<comment type="catalytic activity">
    <reaction evidence="5">
        <text>a 4-saturated-(3S)-3-hydroxyacyl-CoA = a (3E)-enoyl-CoA + H2O</text>
        <dbReference type="Rhea" id="RHEA:20724"/>
        <dbReference type="ChEBI" id="CHEBI:15377"/>
        <dbReference type="ChEBI" id="CHEBI:58521"/>
        <dbReference type="ChEBI" id="CHEBI:137480"/>
        <dbReference type="EC" id="4.2.1.17"/>
    </reaction>
</comment>
<dbReference type="GO" id="GO:0008935">
    <property type="term" value="F:1,4-dihydroxy-2-naphthoyl-CoA synthase activity"/>
    <property type="evidence" value="ECO:0007669"/>
    <property type="project" value="TreeGrafter"/>
</dbReference>
<evidence type="ECO:0000256" key="2">
    <source>
        <dbReference type="ARBA" id="ARBA00005254"/>
    </source>
</evidence>
<dbReference type="AlphaFoldDB" id="A0A059MIG1"/>
<sequence length="261" mass="28000">MSSPTSTTTSVVLESVDSSLWIRLNRPERRNAFDAEMCAVMVDALHEATEYRSVVITGSGGSFCAGGSLGQLSQPTVKELRGLYRSSLELFDAIRTCPRPVVAAVNGAAAGGGNELVVACDLAVAARSATFGQTGPRVGSSPVSGATNVMGVQIGEKRAKELSLLCRRYPAERAYEMGLVNEVVDDELLEESVRSLCREFEALSPRYLEITKVSSNIWWNSARDSFSNGLGMLVQAIGSADMIEGAQAFLEKRKPQFPPAE</sequence>
<comment type="similarity">
    <text evidence="2 6">Belongs to the enoyl-CoA hydratase/isomerase family.</text>
</comment>
<comment type="catalytic activity">
    <reaction evidence="4">
        <text>a (3S)-3-hydroxyacyl-CoA = a (2E)-enoyl-CoA + H2O</text>
        <dbReference type="Rhea" id="RHEA:16105"/>
        <dbReference type="ChEBI" id="CHEBI:15377"/>
        <dbReference type="ChEBI" id="CHEBI:57318"/>
        <dbReference type="ChEBI" id="CHEBI:58856"/>
        <dbReference type="EC" id="4.2.1.17"/>
    </reaction>
</comment>
<dbReference type="InterPro" id="IPR014748">
    <property type="entry name" value="Enoyl-CoA_hydra_C"/>
</dbReference>
<dbReference type="InterPro" id="IPR029045">
    <property type="entry name" value="ClpP/crotonase-like_dom_sf"/>
</dbReference>
<proteinExistence type="inferred from homology"/>
<evidence type="ECO:0000256" key="4">
    <source>
        <dbReference type="ARBA" id="ARBA00023709"/>
    </source>
</evidence>
<evidence type="ECO:0000256" key="6">
    <source>
        <dbReference type="RuleBase" id="RU003707"/>
    </source>
</evidence>
<dbReference type="Pfam" id="PF00378">
    <property type="entry name" value="ECH_1"/>
    <property type="match status" value="1"/>
</dbReference>
<dbReference type="GO" id="GO:0006631">
    <property type="term" value="P:fatty acid metabolic process"/>
    <property type="evidence" value="ECO:0007669"/>
    <property type="project" value="UniProtKB-KW"/>
</dbReference>
<dbReference type="GO" id="GO:0004300">
    <property type="term" value="F:enoyl-CoA hydratase activity"/>
    <property type="evidence" value="ECO:0007669"/>
    <property type="project" value="UniProtKB-EC"/>
</dbReference>
<evidence type="ECO:0000313" key="9">
    <source>
        <dbReference type="Proteomes" id="UP000325466"/>
    </source>
</evidence>
<comment type="function">
    <text evidence="1">Could possibly oxidize fatty acids using specific components.</text>
</comment>
<dbReference type="GO" id="GO:0005829">
    <property type="term" value="C:cytosol"/>
    <property type="evidence" value="ECO:0007669"/>
    <property type="project" value="TreeGrafter"/>
</dbReference>
<dbReference type="Gene3D" id="1.10.12.10">
    <property type="entry name" value="Lyase 2-enoyl-coa Hydratase, Chain A, domain 2"/>
    <property type="match status" value="1"/>
</dbReference>
<dbReference type="SUPFAM" id="SSF52096">
    <property type="entry name" value="ClpP/crotonase"/>
    <property type="match status" value="1"/>
</dbReference>
<keyword evidence="9" id="KW-1185">Reference proteome</keyword>
<accession>A0A059MIG1</accession>
<evidence type="ECO:0000313" key="7">
    <source>
        <dbReference type="EMBL" id="GES35109.1"/>
    </source>
</evidence>
<accession>N1M055</accession>
<reference evidence="8" key="3">
    <citation type="submission" date="2022-09" db="EMBL/GenBank/DDBJ databases">
        <title>The genome sequence of Rhodococcus aetherivorans N1.</title>
        <authorList>
            <person name="Jiang W."/>
        </authorList>
    </citation>
    <scope>NUCLEOTIDE SEQUENCE</scope>
    <source>
        <strain evidence="8">N1</strain>
    </source>
</reference>
<keyword evidence="3" id="KW-0443">Lipid metabolism</keyword>